<feature type="active site" evidence="5">
    <location>
        <position position="34"/>
    </location>
</feature>
<dbReference type="Proteomes" id="UP000198614">
    <property type="component" value="Unassembled WGS sequence"/>
</dbReference>
<dbReference type="InterPro" id="IPR050438">
    <property type="entry name" value="LMW_PTPase"/>
</dbReference>
<feature type="active site" description="Proton donor" evidence="5">
    <location>
        <position position="142"/>
    </location>
</feature>
<evidence type="ECO:0000256" key="2">
    <source>
        <dbReference type="ARBA" id="ARBA00013064"/>
    </source>
</evidence>
<name>A0A1G7DZV0_9ACTN</name>
<dbReference type="PANTHER" id="PTHR11717">
    <property type="entry name" value="LOW MOLECULAR WEIGHT PROTEIN TYROSINE PHOSPHATASE"/>
    <property type="match status" value="1"/>
</dbReference>
<dbReference type="SMART" id="SM00226">
    <property type="entry name" value="LMWPc"/>
    <property type="match status" value="1"/>
</dbReference>
<dbReference type="InterPro" id="IPR023485">
    <property type="entry name" value="Ptyr_pPase"/>
</dbReference>
<proteinExistence type="inferred from homology"/>
<dbReference type="InterPro" id="IPR036196">
    <property type="entry name" value="Ptyr_pPase_sf"/>
</dbReference>
<dbReference type="CDD" id="cd16343">
    <property type="entry name" value="LMWPTP"/>
    <property type="match status" value="1"/>
</dbReference>
<evidence type="ECO:0000256" key="3">
    <source>
        <dbReference type="ARBA" id="ARBA00022801"/>
    </source>
</evidence>
<gene>
    <name evidence="8" type="ORF">SAMN05216260_102416</name>
</gene>
<accession>A0A1G7DZV0</accession>
<dbReference type="EC" id="3.1.3.48" evidence="2"/>
<dbReference type="EMBL" id="FNAX01000002">
    <property type="protein sequence ID" value="SDE56998.1"/>
    <property type="molecule type" value="Genomic_DNA"/>
</dbReference>
<dbReference type="Pfam" id="PF01451">
    <property type="entry name" value="LMWPc"/>
    <property type="match status" value="1"/>
</dbReference>
<evidence type="ECO:0000259" key="7">
    <source>
        <dbReference type="SMART" id="SM00226"/>
    </source>
</evidence>
<reference evidence="8 9" key="1">
    <citation type="submission" date="2016-10" db="EMBL/GenBank/DDBJ databases">
        <authorList>
            <person name="de Groot N.N."/>
        </authorList>
    </citation>
    <scope>NUCLEOTIDE SEQUENCE [LARGE SCALE GENOMIC DNA]</scope>
    <source>
        <strain evidence="8 9">CGMCC 4.1859</strain>
    </source>
</reference>
<feature type="domain" description="Phosphotyrosine protein phosphatase I" evidence="7">
    <location>
        <begin position="22"/>
        <end position="168"/>
    </location>
</feature>
<dbReference type="AlphaFoldDB" id="A0A1G7DZV0"/>
<evidence type="ECO:0000256" key="5">
    <source>
        <dbReference type="PIRSR" id="PIRSR617867-1"/>
    </source>
</evidence>
<evidence type="ECO:0000313" key="9">
    <source>
        <dbReference type="Proteomes" id="UP000198614"/>
    </source>
</evidence>
<keyword evidence="3" id="KW-0378">Hydrolase</keyword>
<dbReference type="SUPFAM" id="SSF52788">
    <property type="entry name" value="Phosphotyrosine protein phosphatases I"/>
    <property type="match status" value="1"/>
</dbReference>
<evidence type="ECO:0000313" key="8">
    <source>
        <dbReference type="EMBL" id="SDE56998.1"/>
    </source>
</evidence>
<dbReference type="InterPro" id="IPR017867">
    <property type="entry name" value="Tyr_phospatase_low_mol_wt"/>
</dbReference>
<evidence type="ECO:0000256" key="6">
    <source>
        <dbReference type="SAM" id="MobiDB-lite"/>
    </source>
</evidence>
<protein>
    <recommendedName>
        <fullName evidence="2">protein-tyrosine-phosphatase</fullName>
        <ecNumber evidence="2">3.1.3.48</ecNumber>
    </recommendedName>
</protein>
<feature type="region of interest" description="Disordered" evidence="6">
    <location>
        <begin position="176"/>
        <end position="198"/>
    </location>
</feature>
<feature type="active site" description="Nucleophile" evidence="5">
    <location>
        <position position="28"/>
    </location>
</feature>
<dbReference type="Gene3D" id="3.40.50.2300">
    <property type="match status" value="1"/>
</dbReference>
<dbReference type="PRINTS" id="PR00719">
    <property type="entry name" value="LMWPTPASE"/>
</dbReference>
<dbReference type="GO" id="GO:0004725">
    <property type="term" value="F:protein tyrosine phosphatase activity"/>
    <property type="evidence" value="ECO:0007669"/>
    <property type="project" value="UniProtKB-EC"/>
</dbReference>
<keyword evidence="4" id="KW-0904">Protein phosphatase</keyword>
<feature type="compositionally biased region" description="Gly residues" evidence="6">
    <location>
        <begin position="185"/>
        <end position="198"/>
    </location>
</feature>
<organism evidence="8 9">
    <name type="scientific">Streptomyces griseoaurantiacus</name>
    <dbReference type="NCBI Taxonomy" id="68213"/>
    <lineage>
        <taxon>Bacteria</taxon>
        <taxon>Bacillati</taxon>
        <taxon>Actinomycetota</taxon>
        <taxon>Actinomycetes</taxon>
        <taxon>Kitasatosporales</taxon>
        <taxon>Streptomycetaceae</taxon>
        <taxon>Streptomyces</taxon>
        <taxon>Streptomyces aurantiacus group</taxon>
    </lineage>
</organism>
<comment type="similarity">
    <text evidence="1">Belongs to the low molecular weight phosphotyrosine protein phosphatase family.</text>
</comment>
<evidence type="ECO:0000256" key="4">
    <source>
        <dbReference type="ARBA" id="ARBA00022912"/>
    </source>
</evidence>
<evidence type="ECO:0000256" key="1">
    <source>
        <dbReference type="ARBA" id="ARBA00011063"/>
    </source>
</evidence>
<dbReference type="PANTHER" id="PTHR11717:SF7">
    <property type="entry name" value="LOW MOLECULAR WEIGHT PHOSPHOTYROSINE PROTEIN PHOSPHATASE"/>
    <property type="match status" value="1"/>
</dbReference>
<sequence>MSVTWGPTRHPRRAFPPYPGPVHLCFVCTGNICRSPSAALVLAEHLRRAGLDGAVEVSSAGIEPWHAGEPIDERSGEVLARHGYPVEHVAAQLGAEHLDADLFLAMDRGHEKALRRLVADPSRVRMLRSFAPDASGGLDVPDPYYGGPEGFEEVLSLIEATVPGLLAHVRERLDAETGAADGTDTGTGRGPGARPGGA</sequence>